<evidence type="ECO:0000313" key="5">
    <source>
        <dbReference type="Proteomes" id="UP000183090"/>
    </source>
</evidence>
<reference evidence="2 4" key="1">
    <citation type="journal article" date="2015" name="Int. J. Syst. Evol. Microbiol.">
        <title>Complete genome sequence of Salinicoccus halodurans H3B36, isolated from the Qaidam Basin in China.</title>
        <authorList>
            <person name="Jiang K."/>
            <person name="Xue Y."/>
            <person name="Ma Y."/>
        </authorList>
    </citation>
    <scope>NUCLEOTIDE SEQUENCE [LARGE SCALE GENOMIC DNA]</scope>
    <source>
        <strain evidence="2 4">H3B36</strain>
    </source>
</reference>
<keyword evidence="1" id="KW-0808">Transferase</keyword>
<dbReference type="Proteomes" id="UP000034029">
    <property type="component" value="Chromosome"/>
</dbReference>
<proteinExistence type="predicted"/>
<dbReference type="EMBL" id="FOTB01000005">
    <property type="protein sequence ID" value="SFK89383.1"/>
    <property type="molecule type" value="Genomic_DNA"/>
</dbReference>
<accession>A0A0F7HM96</accession>
<dbReference type="PANTHER" id="PTHR43861">
    <property type="entry name" value="TRANS-ACONITATE 2-METHYLTRANSFERASE-RELATED"/>
    <property type="match status" value="1"/>
</dbReference>
<dbReference type="Pfam" id="PF13489">
    <property type="entry name" value="Methyltransf_23"/>
    <property type="match status" value="1"/>
</dbReference>
<evidence type="ECO:0000256" key="1">
    <source>
        <dbReference type="ARBA" id="ARBA00022679"/>
    </source>
</evidence>
<evidence type="ECO:0000313" key="3">
    <source>
        <dbReference type="EMBL" id="SFK89383.1"/>
    </source>
</evidence>
<name>A0A0F7HM96_9STAP</name>
<dbReference type="EMBL" id="CP011366">
    <property type="protein sequence ID" value="AKG74599.1"/>
    <property type="molecule type" value="Genomic_DNA"/>
</dbReference>
<keyword evidence="4" id="KW-1185">Reference proteome</keyword>
<dbReference type="CDD" id="cd02440">
    <property type="entry name" value="AdoMet_MTases"/>
    <property type="match status" value="1"/>
</dbReference>
<dbReference type="RefSeq" id="WP_046790781.1">
    <property type="nucleotide sequence ID" value="NZ_CP011366.1"/>
</dbReference>
<dbReference type="Proteomes" id="UP000183090">
    <property type="component" value="Unassembled WGS sequence"/>
</dbReference>
<gene>
    <name evidence="2" type="ORF">AAT16_10590</name>
    <name evidence="3" type="ORF">SAMN05216235_2338</name>
</gene>
<dbReference type="Gene3D" id="3.40.50.150">
    <property type="entry name" value="Vaccinia Virus protein VP39"/>
    <property type="match status" value="1"/>
</dbReference>
<dbReference type="AlphaFoldDB" id="A0A0F7HM96"/>
<protein>
    <submittedName>
        <fullName evidence="2">Methylase</fullName>
    </submittedName>
    <submittedName>
        <fullName evidence="3">Methyltransferase domain-containing protein</fullName>
    </submittedName>
</protein>
<dbReference type="InterPro" id="IPR029063">
    <property type="entry name" value="SAM-dependent_MTases_sf"/>
</dbReference>
<keyword evidence="3" id="KW-0489">Methyltransferase</keyword>
<dbReference type="KEGG" id="shv:AAT16_10590"/>
<reference evidence="3 5" key="3">
    <citation type="submission" date="2016-10" db="EMBL/GenBank/DDBJ databases">
        <authorList>
            <person name="Varghese N."/>
            <person name="Submissions S."/>
        </authorList>
    </citation>
    <scope>NUCLEOTIDE SEQUENCE [LARGE SCALE GENOMIC DNA]</scope>
    <source>
        <strain evidence="3 5">CGMCC 1.6501</strain>
    </source>
</reference>
<dbReference type="SUPFAM" id="SSF53335">
    <property type="entry name" value="S-adenosyl-L-methionine-dependent methyltransferases"/>
    <property type="match status" value="1"/>
</dbReference>
<dbReference type="GO" id="GO:0032259">
    <property type="term" value="P:methylation"/>
    <property type="evidence" value="ECO:0007669"/>
    <property type="project" value="UniProtKB-KW"/>
</dbReference>
<dbReference type="GO" id="GO:0008168">
    <property type="term" value="F:methyltransferase activity"/>
    <property type="evidence" value="ECO:0007669"/>
    <property type="project" value="UniProtKB-KW"/>
</dbReference>
<evidence type="ECO:0000313" key="4">
    <source>
        <dbReference type="Proteomes" id="UP000034029"/>
    </source>
</evidence>
<reference evidence="4" key="2">
    <citation type="submission" date="2015-04" db="EMBL/GenBank/DDBJ databases">
        <title>Complete genome sequence of Salinicoccus halodurans strain H3B36, isolated from the Qaidam basin of China.</title>
        <authorList>
            <person name="Ma Y."/>
            <person name="Jiang K."/>
            <person name="Xue Y."/>
        </authorList>
    </citation>
    <scope>NUCLEOTIDE SEQUENCE [LARGE SCALE GENOMIC DNA]</scope>
    <source>
        <strain evidence="4">H3B36</strain>
    </source>
</reference>
<dbReference type="PANTHER" id="PTHR43861:SF3">
    <property type="entry name" value="PUTATIVE (AFU_ORTHOLOGUE AFUA_2G14390)-RELATED"/>
    <property type="match status" value="1"/>
</dbReference>
<organism evidence="3 5">
    <name type="scientific">Salinicoccus halodurans</name>
    <dbReference type="NCBI Taxonomy" id="407035"/>
    <lineage>
        <taxon>Bacteria</taxon>
        <taxon>Bacillati</taxon>
        <taxon>Bacillota</taxon>
        <taxon>Bacilli</taxon>
        <taxon>Bacillales</taxon>
        <taxon>Staphylococcaceae</taxon>
        <taxon>Salinicoccus</taxon>
    </lineage>
</organism>
<evidence type="ECO:0000313" key="2">
    <source>
        <dbReference type="EMBL" id="AKG74599.1"/>
    </source>
</evidence>
<dbReference type="OrthoDB" id="9791837at2"/>
<sequence length="201" mass="22372">MEENIFNNLAKKYDTEDRIELANIIVVEVKKELEGHAYGSLLDYGGGTGLVSLELADQFDSVLIADASEQMVKAAQSKIESGGLENAETLHLDLTRDYTELDADVILVSLVLLHVPDTLGLLKQLYKILNDGGKLIIVDFDKNPEISHPKVRNGFSREEMETKLQEAGFESLHLRTFHHGKNIFMKKDASLFLASSVKQAD</sequence>